<accession>A0A1C3WDS7</accession>
<evidence type="ECO:0000313" key="2">
    <source>
        <dbReference type="Proteomes" id="UP000199205"/>
    </source>
</evidence>
<dbReference type="RefSeq" id="WP_425350006.1">
    <property type="nucleotide sequence ID" value="NZ_FMAF01000010.1"/>
</dbReference>
<proteinExistence type="predicted"/>
<gene>
    <name evidence="1" type="ORF">GA0061101_110129</name>
</gene>
<name>A0A1C3WDS7_9HYPH</name>
<evidence type="ECO:0000313" key="1">
    <source>
        <dbReference type="EMBL" id="SCB38101.1"/>
    </source>
</evidence>
<organism evidence="1 2">
    <name type="scientific">Rhizobium lusitanum</name>
    <dbReference type="NCBI Taxonomy" id="293958"/>
    <lineage>
        <taxon>Bacteria</taxon>
        <taxon>Pseudomonadati</taxon>
        <taxon>Pseudomonadota</taxon>
        <taxon>Alphaproteobacteria</taxon>
        <taxon>Hyphomicrobiales</taxon>
        <taxon>Rhizobiaceae</taxon>
        <taxon>Rhizobium/Agrobacterium group</taxon>
        <taxon>Rhizobium</taxon>
    </lineage>
</organism>
<sequence>MMDKRATGMVFSAHYQFAGSSTVISSKSRMPAFGLGKMASVGFHLIGLPDVLITVVQKDDQQPSINAEQLEIAALIDDIADEMTREGVEAALAARHNTRYEEDQYKFNPFEVASIQEKKL</sequence>
<protein>
    <submittedName>
        <fullName evidence="1">Uncharacterized protein</fullName>
    </submittedName>
</protein>
<reference evidence="1 2" key="1">
    <citation type="submission" date="2016-08" db="EMBL/GenBank/DDBJ databases">
        <authorList>
            <person name="Seilhamer J.J."/>
        </authorList>
    </citation>
    <scope>NUCLEOTIDE SEQUENCE [LARGE SCALE GENOMIC DNA]</scope>
    <source>
        <strain evidence="1 2">P1-7</strain>
    </source>
</reference>
<dbReference type="EMBL" id="FMAF01000010">
    <property type="protein sequence ID" value="SCB38101.1"/>
    <property type="molecule type" value="Genomic_DNA"/>
</dbReference>
<dbReference type="Proteomes" id="UP000199205">
    <property type="component" value="Unassembled WGS sequence"/>
</dbReference>
<dbReference type="AlphaFoldDB" id="A0A1C3WDS7"/>